<evidence type="ECO:0000256" key="5">
    <source>
        <dbReference type="ARBA" id="ARBA00023157"/>
    </source>
</evidence>
<name>A0ABQ9DP23_9PASS</name>
<evidence type="ECO:0000259" key="10">
    <source>
        <dbReference type="PROSITE" id="PS50027"/>
    </source>
</evidence>
<feature type="domain" description="Laminin EGF-like" evidence="10">
    <location>
        <begin position="128"/>
        <end position="174"/>
    </location>
</feature>
<feature type="domain" description="Laminin EGF-like" evidence="10">
    <location>
        <begin position="181"/>
        <end position="228"/>
    </location>
</feature>
<evidence type="ECO:0000256" key="6">
    <source>
        <dbReference type="ARBA" id="ARBA00023180"/>
    </source>
</evidence>
<dbReference type="PANTHER" id="PTHR10574:SF313">
    <property type="entry name" value="LAMININ SUBUNIT GAMMA-2"/>
    <property type="match status" value="1"/>
</dbReference>
<dbReference type="PROSITE" id="PS50027">
    <property type="entry name" value="EGF_LAM_2"/>
    <property type="match status" value="3"/>
</dbReference>
<organism evidence="12 13">
    <name type="scientific">Willisornis vidua</name>
    <name type="common">Xingu scale-backed antbird</name>
    <dbReference type="NCBI Taxonomy" id="1566151"/>
    <lineage>
        <taxon>Eukaryota</taxon>
        <taxon>Metazoa</taxon>
        <taxon>Chordata</taxon>
        <taxon>Craniata</taxon>
        <taxon>Vertebrata</taxon>
        <taxon>Euteleostomi</taxon>
        <taxon>Archelosauria</taxon>
        <taxon>Archosauria</taxon>
        <taxon>Dinosauria</taxon>
        <taxon>Saurischia</taxon>
        <taxon>Theropoda</taxon>
        <taxon>Coelurosauria</taxon>
        <taxon>Aves</taxon>
        <taxon>Neognathae</taxon>
        <taxon>Neoaves</taxon>
        <taxon>Telluraves</taxon>
        <taxon>Australaves</taxon>
        <taxon>Passeriformes</taxon>
        <taxon>Thamnophilidae</taxon>
        <taxon>Willisornis</taxon>
    </lineage>
</organism>
<dbReference type="PRINTS" id="PR00011">
    <property type="entry name" value="EGFLAMININ"/>
</dbReference>
<feature type="coiled-coil region" evidence="9">
    <location>
        <begin position="1147"/>
        <end position="1202"/>
    </location>
</feature>
<dbReference type="PROSITE" id="PS01248">
    <property type="entry name" value="EGF_LAM_1"/>
    <property type="match status" value="3"/>
</dbReference>
<feature type="domain" description="Laminin IV type A" evidence="11">
    <location>
        <begin position="255"/>
        <end position="423"/>
    </location>
</feature>
<comment type="caution">
    <text evidence="12">The sequence shown here is derived from an EMBL/GenBank/DDBJ whole genome shotgun (WGS) entry which is preliminary data.</text>
</comment>
<dbReference type="Proteomes" id="UP001145742">
    <property type="component" value="Unassembled WGS sequence"/>
</dbReference>
<evidence type="ECO:0000259" key="11">
    <source>
        <dbReference type="PROSITE" id="PS51115"/>
    </source>
</evidence>
<dbReference type="Pfam" id="PF00052">
    <property type="entry name" value="Laminin_B"/>
    <property type="match status" value="1"/>
</dbReference>
<keyword evidence="7 8" id="KW-0424">Laminin EGF-like domain</keyword>
<gene>
    <name evidence="12" type="primary">LAMC2</name>
    <name evidence="12" type="ORF">WISP_18731</name>
</gene>
<keyword evidence="5 8" id="KW-1015">Disulfide bond</keyword>
<keyword evidence="4" id="KW-0084">Basement membrane</keyword>
<evidence type="ECO:0000256" key="2">
    <source>
        <dbReference type="ARBA" id="ARBA00022729"/>
    </source>
</evidence>
<keyword evidence="9" id="KW-0175">Coiled coil</keyword>
<dbReference type="SUPFAM" id="SSF57196">
    <property type="entry name" value="EGF/Laminin"/>
    <property type="match status" value="3"/>
</dbReference>
<feature type="disulfide bond" evidence="8">
    <location>
        <begin position="128"/>
        <end position="140"/>
    </location>
</feature>
<dbReference type="InterPro" id="IPR000742">
    <property type="entry name" value="EGF"/>
</dbReference>
<feature type="disulfide bond" evidence="8">
    <location>
        <begin position="199"/>
        <end position="208"/>
    </location>
</feature>
<keyword evidence="4" id="KW-0272">Extracellular matrix</keyword>
<dbReference type="SMART" id="SM00180">
    <property type="entry name" value="EGF_Lam"/>
    <property type="match status" value="7"/>
</dbReference>
<dbReference type="PROSITE" id="PS51115">
    <property type="entry name" value="LAMININ_IVA"/>
    <property type="match status" value="1"/>
</dbReference>
<keyword evidence="6" id="KW-0325">Glycoprotein</keyword>
<feature type="coiled-coil region" evidence="9">
    <location>
        <begin position="1066"/>
        <end position="1111"/>
    </location>
</feature>
<dbReference type="EMBL" id="WHWB01032309">
    <property type="protein sequence ID" value="KAJ7426130.1"/>
    <property type="molecule type" value="Genomic_DNA"/>
</dbReference>
<keyword evidence="3" id="KW-0677">Repeat</keyword>
<feature type="coiled-coil region" evidence="9">
    <location>
        <begin position="975"/>
        <end position="1002"/>
    </location>
</feature>
<evidence type="ECO:0000256" key="3">
    <source>
        <dbReference type="ARBA" id="ARBA00022737"/>
    </source>
</evidence>
<proteinExistence type="predicted"/>
<dbReference type="SMART" id="SM00281">
    <property type="entry name" value="LamB"/>
    <property type="match status" value="1"/>
</dbReference>
<dbReference type="SMART" id="SM00181">
    <property type="entry name" value="EGF"/>
    <property type="match status" value="5"/>
</dbReference>
<dbReference type="Gene3D" id="2.10.25.10">
    <property type="entry name" value="Laminin"/>
    <property type="match status" value="5"/>
</dbReference>
<evidence type="ECO:0000256" key="8">
    <source>
        <dbReference type="PROSITE-ProRule" id="PRU00460"/>
    </source>
</evidence>
<feature type="disulfide bond" evidence="8">
    <location>
        <begin position="148"/>
        <end position="157"/>
    </location>
</feature>
<dbReference type="InterPro" id="IPR002049">
    <property type="entry name" value="LE_dom"/>
</dbReference>
<evidence type="ECO:0000256" key="1">
    <source>
        <dbReference type="ARBA" id="ARBA00004302"/>
    </source>
</evidence>
<reference evidence="12" key="1">
    <citation type="submission" date="2019-10" db="EMBL/GenBank/DDBJ databases">
        <authorList>
            <person name="Soares A.E.R."/>
            <person name="Aleixo A."/>
            <person name="Schneider P."/>
            <person name="Miyaki C.Y."/>
            <person name="Schneider M.P."/>
            <person name="Mello C."/>
            <person name="Vasconcelos A.T.R."/>
        </authorList>
    </citation>
    <scope>NUCLEOTIDE SEQUENCE</scope>
    <source>
        <tissue evidence="12">Muscle</tissue>
    </source>
</reference>
<evidence type="ECO:0000256" key="4">
    <source>
        <dbReference type="ARBA" id="ARBA00022869"/>
    </source>
</evidence>
<keyword evidence="4" id="KW-0964">Secreted</keyword>
<comment type="caution">
    <text evidence="8">Lacks conserved residue(s) required for the propagation of feature annotation.</text>
</comment>
<accession>A0ABQ9DP23</accession>
<dbReference type="InterPro" id="IPR050440">
    <property type="entry name" value="Laminin/Netrin_ECM"/>
</dbReference>
<keyword evidence="13" id="KW-1185">Reference proteome</keyword>
<dbReference type="PANTHER" id="PTHR10574">
    <property type="entry name" value="NETRIN/LAMININ-RELATED"/>
    <property type="match status" value="1"/>
</dbReference>
<dbReference type="Pfam" id="PF00053">
    <property type="entry name" value="EGF_laminin"/>
    <property type="match status" value="7"/>
</dbReference>
<feature type="domain" description="Laminin EGF-like" evidence="10">
    <location>
        <begin position="554"/>
        <end position="609"/>
    </location>
</feature>
<feature type="coiled-coil region" evidence="9">
    <location>
        <begin position="648"/>
        <end position="700"/>
    </location>
</feature>
<protein>
    <submittedName>
        <fullName evidence="12">Laminin subunit gamma-2</fullName>
    </submittedName>
</protein>
<evidence type="ECO:0000313" key="12">
    <source>
        <dbReference type="EMBL" id="KAJ7426130.1"/>
    </source>
</evidence>
<feature type="disulfide bond" evidence="8">
    <location>
        <begin position="578"/>
        <end position="587"/>
    </location>
</feature>
<evidence type="ECO:0000256" key="7">
    <source>
        <dbReference type="ARBA" id="ARBA00023292"/>
    </source>
</evidence>
<evidence type="ECO:0000256" key="9">
    <source>
        <dbReference type="SAM" id="Coils"/>
    </source>
</evidence>
<sequence>MAPCRWGGPCLDCPVPLARVADPPVAVGVKTFPLAASRIQSDVAAWWSLDFVQVCVAHKVPMALLHPVGDVCDCNGMSRQCVFDWQLLRETGSGYRCLGCLGNTEGARCERCREGFFRQRQEECCLPCHCHPWGSLSPQCDSYGRCRCKPGVMGDKCDRCQPGFESLSETGCRRSGQSLQCECDPAGSTGNCGSGRCVCKASAAGERCDRCKRHFYNLDAKNPMGCSPCFCYGHSATCVSADNYSVHNITSTFQQGAEGWRGVHEDGSPAQLQWSPRHRDAFIAARRSEPIYFVAPAKFLGNQHLSYGQTLSFSYRLDRGGRQPSPHDVILEGDGLRVTAPFLPQGKVLPCGVSHTYTFRLDEHPSSKWSPRLNHLEFRRLLGNLTALWIRATFGEYSTGYLDNVTLVSAQPSPGVPAPWVEHCECPAAYGGQFCERCAPGYRSDAPGRGPFSICVPCNCQGGGICDPDTGECYSGDENVGSIVSCPFGSYRDPRPPYSCRTCPCGRGQGCSVVPGSEEVSCDQCPPGAAGANCEYCADGYFGDPEASQPCQLCQCNGNVEPNAVGNCDRRTGQCLKCLYNTTGFSCDRCKDGFFGNPLAPDPADKCRACACNSVGAEPLKCRSDGSCICKPGFEGPSCEESECPACYSQVKAQVDLYLQQLAELELLFSGVQAGGGPTNQELEGRMQVAEEMLRTILREALSLQASDRSLEGRVTRMKGQGPSSQSRLEEIKAVVARLRSLGSQYEGQVQETRQLLQRARLDLDHSGAALRRVTIPVSGLPGGSNQFLMLAQEALRLANSHTQAANTIDQAARAAREDTRQVLQLVRAAAGGDAAASGSMSGLLRKYEELKSLAGGLKADADGMASKADKAYQGSLVLLSSLSRLKETDIRSFEGEASRLKQDASALLSLVDTYMAQYKQLQSRTGRWEEQTKELLRGQEGERTKLTQLLSRANLAKSTALQAVSAGNATFYEVEQILKSLKEFNLQADAKRREAEDAMRRLPIISNMVTSARDKTARAEAILGGAASESKAASSAAGEAKEISVGIQEEIAQLKVEANQTADGVLALEKAVATLRREAKEVGDEFERKLSEVEADAAGIQETAQEAQRVHDKAGQAGMAVQETLSALEELLHMMSQPGAVDEDGLRQLEMNFSKAKTRRNQLKAEMSELEQTAALQKARVRTLETSIDEILAEIKNLEDIQMSLPPSCYNTKAIELP</sequence>
<evidence type="ECO:0000313" key="13">
    <source>
        <dbReference type="Proteomes" id="UP001145742"/>
    </source>
</evidence>
<keyword evidence="2" id="KW-0732">Signal</keyword>
<dbReference type="InterPro" id="IPR000034">
    <property type="entry name" value="Laminin_IV"/>
</dbReference>
<dbReference type="CDD" id="cd00055">
    <property type="entry name" value="EGF_Lam"/>
    <property type="match status" value="6"/>
</dbReference>
<comment type="subcellular location">
    <subcellularLocation>
        <location evidence="1">Secreted</location>
        <location evidence="1">Extracellular space</location>
        <location evidence="1">Extracellular matrix</location>
        <location evidence="1">Basement membrane</location>
    </subcellularLocation>
</comment>